<sequence>MNTSRLWWALASYALSSFGFLGSVFLLVTQWFVGTPEIFCVGALVWGYAWLVHIRMAVAWVRDRRLHRSWPVFGVVLGLGSIALYPVVVWGTAEISATVYWDAVAIPAVFVAPCIVLGAWLARFHWTPSGSGIAAGHP</sequence>
<feature type="transmembrane region" description="Helical" evidence="1">
    <location>
        <begin position="99"/>
        <end position="122"/>
    </location>
</feature>
<dbReference type="OrthoDB" id="9870837at2"/>
<dbReference type="Proteomes" id="UP000248856">
    <property type="component" value="Unassembled WGS sequence"/>
</dbReference>
<name>A0A328ZIA1_9BURK</name>
<feature type="transmembrane region" description="Helical" evidence="1">
    <location>
        <begin position="70"/>
        <end position="93"/>
    </location>
</feature>
<evidence type="ECO:0000313" key="2">
    <source>
        <dbReference type="EMBL" id="RAR85651.1"/>
    </source>
</evidence>
<keyword evidence="1" id="KW-0812">Transmembrane</keyword>
<keyword evidence="1" id="KW-0472">Membrane</keyword>
<dbReference type="EMBL" id="QLTA01000004">
    <property type="protein sequence ID" value="RAR85651.1"/>
    <property type="molecule type" value="Genomic_DNA"/>
</dbReference>
<keyword evidence="1" id="KW-1133">Transmembrane helix</keyword>
<feature type="transmembrane region" description="Helical" evidence="1">
    <location>
        <begin position="38"/>
        <end position="58"/>
    </location>
</feature>
<reference evidence="2 3" key="1">
    <citation type="submission" date="2018-06" db="EMBL/GenBank/DDBJ databases">
        <title>Genomic Encyclopedia of Archaeal and Bacterial Type Strains, Phase II (KMG-II): from individual species to whole genera.</title>
        <authorList>
            <person name="Goeker M."/>
        </authorList>
    </citation>
    <scope>NUCLEOTIDE SEQUENCE [LARGE SCALE GENOMIC DNA]</scope>
    <source>
        <strain evidence="2 3">CFPB 3232</strain>
    </source>
</reference>
<comment type="caution">
    <text evidence="2">The sequence shown here is derived from an EMBL/GenBank/DDBJ whole genome shotgun (WGS) entry which is preliminary data.</text>
</comment>
<accession>A0A328ZIA1</accession>
<organism evidence="2 3">
    <name type="scientific">Paracidovorax anthurii</name>
    <dbReference type="NCBI Taxonomy" id="78229"/>
    <lineage>
        <taxon>Bacteria</taxon>
        <taxon>Pseudomonadati</taxon>
        <taxon>Pseudomonadota</taxon>
        <taxon>Betaproteobacteria</taxon>
        <taxon>Burkholderiales</taxon>
        <taxon>Comamonadaceae</taxon>
        <taxon>Paracidovorax</taxon>
    </lineage>
</organism>
<gene>
    <name evidence="2" type="ORF">AX018_1004112</name>
</gene>
<protein>
    <submittedName>
        <fullName evidence="2">Uncharacterized protein</fullName>
    </submittedName>
</protein>
<evidence type="ECO:0000256" key="1">
    <source>
        <dbReference type="SAM" id="Phobius"/>
    </source>
</evidence>
<evidence type="ECO:0000313" key="3">
    <source>
        <dbReference type="Proteomes" id="UP000248856"/>
    </source>
</evidence>
<feature type="transmembrane region" description="Helical" evidence="1">
    <location>
        <begin position="7"/>
        <end position="32"/>
    </location>
</feature>
<dbReference type="RefSeq" id="WP_111875970.1">
    <property type="nucleotide sequence ID" value="NZ_CBCSGC010000163.1"/>
</dbReference>
<keyword evidence="3" id="KW-1185">Reference proteome</keyword>
<dbReference type="AlphaFoldDB" id="A0A328ZIA1"/>
<proteinExistence type="predicted"/>